<feature type="signal peptide" evidence="2">
    <location>
        <begin position="1"/>
        <end position="29"/>
    </location>
</feature>
<sequence length="206" mass="22608">MIRIVATACLTALLAAVLYLPSAHPPAHFFQQMLQEHQSTAQIWGFPSAESIAQRALSMQANVASSKPMPLPAAAAATSPERPVGHEMAQVQLRLFGSTYFRSVEALLLLAMYRASAIFEWIPRCIPLALVLVLDGLMLRVVKAKEFRHHNPERFALHVCFGIFTMCASVLVLVWPGPVHPATWAAIPVIVIALGARAVADYHRRP</sequence>
<keyword evidence="2" id="KW-0732">Signal</keyword>
<name>A0A368XD06_9BURK</name>
<comment type="caution">
    <text evidence="3">The sequence shown here is derived from an EMBL/GenBank/DDBJ whole genome shotgun (WGS) entry which is preliminary data.</text>
</comment>
<reference evidence="3 4" key="1">
    <citation type="submission" date="2018-07" db="EMBL/GenBank/DDBJ databases">
        <title>Genomic Encyclopedia of Type Strains, Phase IV (KMG-IV): sequencing the most valuable type-strain genomes for metagenomic binning, comparative biology and taxonomic classification.</title>
        <authorList>
            <person name="Goeker M."/>
        </authorList>
    </citation>
    <scope>NUCLEOTIDE SEQUENCE [LARGE SCALE GENOMIC DNA]</scope>
    <source>
        <strain evidence="3 4">DSM 21634</strain>
    </source>
</reference>
<dbReference type="AlphaFoldDB" id="A0A368XD06"/>
<keyword evidence="4" id="KW-1185">Reference proteome</keyword>
<evidence type="ECO:0000256" key="1">
    <source>
        <dbReference type="SAM" id="Phobius"/>
    </source>
</evidence>
<organism evidence="3 4">
    <name type="scientific">Pseudorhodoferax soli</name>
    <dbReference type="NCBI Taxonomy" id="545864"/>
    <lineage>
        <taxon>Bacteria</taxon>
        <taxon>Pseudomonadati</taxon>
        <taxon>Pseudomonadota</taxon>
        <taxon>Betaproteobacteria</taxon>
        <taxon>Burkholderiales</taxon>
        <taxon>Comamonadaceae</taxon>
    </lineage>
</organism>
<dbReference type="Proteomes" id="UP000252884">
    <property type="component" value="Unassembled WGS sequence"/>
</dbReference>
<dbReference type="Pfam" id="PF14348">
    <property type="entry name" value="DtrJ-like"/>
    <property type="match status" value="1"/>
</dbReference>
<dbReference type="OrthoDB" id="9180277at2"/>
<feature type="chain" id="PRO_5016722365" evidence="2">
    <location>
        <begin position="30"/>
        <end position="206"/>
    </location>
</feature>
<feature type="transmembrane region" description="Helical" evidence="1">
    <location>
        <begin position="181"/>
        <end position="200"/>
    </location>
</feature>
<dbReference type="RefSeq" id="WP_114471918.1">
    <property type="nucleotide sequence ID" value="NZ_QPJK01000013.1"/>
</dbReference>
<protein>
    <submittedName>
        <fullName evidence="3">Uncharacterized protein DUF4400</fullName>
    </submittedName>
</protein>
<feature type="transmembrane region" description="Helical" evidence="1">
    <location>
        <begin position="121"/>
        <end position="142"/>
    </location>
</feature>
<evidence type="ECO:0000313" key="3">
    <source>
        <dbReference type="EMBL" id="RCW65116.1"/>
    </source>
</evidence>
<evidence type="ECO:0000313" key="4">
    <source>
        <dbReference type="Proteomes" id="UP000252884"/>
    </source>
</evidence>
<keyword evidence="1" id="KW-0812">Transmembrane</keyword>
<dbReference type="InterPro" id="IPR022266">
    <property type="entry name" value="DtrJ-like"/>
</dbReference>
<keyword evidence="1" id="KW-0472">Membrane</keyword>
<evidence type="ECO:0000256" key="2">
    <source>
        <dbReference type="SAM" id="SignalP"/>
    </source>
</evidence>
<keyword evidence="1" id="KW-1133">Transmembrane helix</keyword>
<feature type="transmembrane region" description="Helical" evidence="1">
    <location>
        <begin position="154"/>
        <end position="175"/>
    </location>
</feature>
<proteinExistence type="predicted"/>
<dbReference type="EMBL" id="QPJK01000013">
    <property type="protein sequence ID" value="RCW65116.1"/>
    <property type="molecule type" value="Genomic_DNA"/>
</dbReference>
<gene>
    <name evidence="3" type="ORF">DES41_11340</name>
</gene>
<accession>A0A368XD06</accession>